<protein>
    <submittedName>
        <fullName evidence="2">Uncharacterized protein</fullName>
    </submittedName>
</protein>
<gene>
    <name evidence="2" type="ORF">PsYK624_033020</name>
</gene>
<reference evidence="2 3" key="1">
    <citation type="submission" date="2021-08" db="EMBL/GenBank/DDBJ databases">
        <title>Draft Genome Sequence of Phanerochaete sordida strain YK-624.</title>
        <authorList>
            <person name="Mori T."/>
            <person name="Dohra H."/>
            <person name="Suzuki T."/>
            <person name="Kawagishi H."/>
            <person name="Hirai H."/>
        </authorList>
    </citation>
    <scope>NUCLEOTIDE SEQUENCE [LARGE SCALE GENOMIC DNA]</scope>
    <source>
        <strain evidence="2 3">YK-624</strain>
    </source>
</reference>
<feature type="transmembrane region" description="Helical" evidence="1">
    <location>
        <begin position="217"/>
        <end position="236"/>
    </location>
</feature>
<sequence length="433" mass="47789">MAASISPAQDVLLPLFGELALEEASSATTLLPYFVTEGGLLGLYTVVTVAAVRGFLRRPQRSRFNVSLMCACIVMYLLAATHLGISTWVIYTRQRHARDLLRSLTLCLGLRPDLAACNEATLFKDGGWPTGWPVTAKVYCELSVIAVGVDAAALVAILVHAYYAVRRLKVILSDAIVIWRACVLWPRHRVVQAVSIMLFLASLGTLVYGAFREVLSLSGTVLSWAINLWTTALVSWKAWRHHRNMRPFTAGHNAPTKVEKVLRVFVESGFLYTAGWTVIMIFSSYFTAVGSKNGGAAYLEDHSDLPNFLQNFTLSVFIQLVSIYPMLTIVLVDYTNSCYHPRALERLPGELDVYTESRDNTADRAIRLSLARVATTPGSSPVVDLEAVHKIDKHALPPASLRSSLQYAVVQRNGHRDVSRAPQLQSELCTEAP</sequence>
<dbReference type="Proteomes" id="UP000703269">
    <property type="component" value="Unassembled WGS sequence"/>
</dbReference>
<feature type="transmembrane region" description="Helical" evidence="1">
    <location>
        <begin position="142"/>
        <end position="165"/>
    </location>
</feature>
<feature type="transmembrane region" description="Helical" evidence="1">
    <location>
        <begin position="68"/>
        <end position="91"/>
    </location>
</feature>
<dbReference type="AlphaFoldDB" id="A0A9P3LA61"/>
<evidence type="ECO:0000256" key="1">
    <source>
        <dbReference type="SAM" id="Phobius"/>
    </source>
</evidence>
<accession>A0A9P3LA61</accession>
<feature type="transmembrane region" description="Helical" evidence="1">
    <location>
        <begin position="269"/>
        <end position="288"/>
    </location>
</feature>
<name>A0A9P3LA61_9APHY</name>
<evidence type="ECO:0000313" key="2">
    <source>
        <dbReference type="EMBL" id="GJE87219.1"/>
    </source>
</evidence>
<keyword evidence="1" id="KW-0812">Transmembrane</keyword>
<evidence type="ECO:0000313" key="3">
    <source>
        <dbReference type="Proteomes" id="UP000703269"/>
    </source>
</evidence>
<feature type="transmembrane region" description="Helical" evidence="1">
    <location>
        <begin position="308"/>
        <end position="332"/>
    </location>
</feature>
<dbReference type="EMBL" id="BPQB01000006">
    <property type="protein sequence ID" value="GJE87219.1"/>
    <property type="molecule type" value="Genomic_DNA"/>
</dbReference>
<organism evidence="2 3">
    <name type="scientific">Phanerochaete sordida</name>
    <dbReference type="NCBI Taxonomy" id="48140"/>
    <lineage>
        <taxon>Eukaryota</taxon>
        <taxon>Fungi</taxon>
        <taxon>Dikarya</taxon>
        <taxon>Basidiomycota</taxon>
        <taxon>Agaricomycotina</taxon>
        <taxon>Agaricomycetes</taxon>
        <taxon>Polyporales</taxon>
        <taxon>Phanerochaetaceae</taxon>
        <taxon>Phanerochaete</taxon>
    </lineage>
</organism>
<dbReference type="OrthoDB" id="3214103at2759"/>
<feature type="transmembrane region" description="Helical" evidence="1">
    <location>
        <begin position="38"/>
        <end position="56"/>
    </location>
</feature>
<keyword evidence="1" id="KW-1133">Transmembrane helix</keyword>
<proteinExistence type="predicted"/>
<comment type="caution">
    <text evidence="2">The sequence shown here is derived from an EMBL/GenBank/DDBJ whole genome shotgun (WGS) entry which is preliminary data.</text>
</comment>
<keyword evidence="3" id="KW-1185">Reference proteome</keyword>
<feature type="transmembrane region" description="Helical" evidence="1">
    <location>
        <begin position="190"/>
        <end position="211"/>
    </location>
</feature>
<keyword evidence="1" id="KW-0472">Membrane</keyword>